<organism evidence="3 4">
    <name type="scientific">Candidula unifasciata</name>
    <dbReference type="NCBI Taxonomy" id="100452"/>
    <lineage>
        <taxon>Eukaryota</taxon>
        <taxon>Metazoa</taxon>
        <taxon>Spiralia</taxon>
        <taxon>Lophotrochozoa</taxon>
        <taxon>Mollusca</taxon>
        <taxon>Gastropoda</taxon>
        <taxon>Heterobranchia</taxon>
        <taxon>Euthyneura</taxon>
        <taxon>Panpulmonata</taxon>
        <taxon>Eupulmonata</taxon>
        <taxon>Stylommatophora</taxon>
        <taxon>Helicina</taxon>
        <taxon>Helicoidea</taxon>
        <taxon>Geomitridae</taxon>
        <taxon>Candidula</taxon>
    </lineage>
</organism>
<keyword evidence="4" id="KW-1185">Reference proteome</keyword>
<evidence type="ECO:0000313" key="4">
    <source>
        <dbReference type="Proteomes" id="UP000678393"/>
    </source>
</evidence>
<dbReference type="InterPro" id="IPR000757">
    <property type="entry name" value="Beta-glucanase-like"/>
</dbReference>
<comment type="caution">
    <text evidence="3">The sequence shown here is derived from an EMBL/GenBank/DDBJ whole genome shotgun (WGS) entry which is preliminary data.</text>
</comment>
<evidence type="ECO:0000256" key="1">
    <source>
        <dbReference type="ARBA" id="ARBA00006865"/>
    </source>
</evidence>
<dbReference type="InterPro" id="IPR050546">
    <property type="entry name" value="Glycosyl_Hydrlase_16"/>
</dbReference>
<gene>
    <name evidence="3" type="ORF">CUNI_LOCUS14430</name>
</gene>
<sequence length="254" mass="28459">KQLLVHGMVALDVVIWQTPPSLHLSLPSTDKSIGAVRFHYTINNREYQAQATQTGEGWRYTIPQLLPGVAGVFHVYAVVYDVEGKHLLTTAKSSLELDRTSQVARLPTRRLRGAAYFRDDFNSLSRSNWDIEVSMYGGWNGEFQVYTNDPKNVFTRGGGSLYLKPVSLHRHVSLFGYCSEAAENGCTRRGSNGLLPPVMSGKVNSVPTMKYGVLEVRAKVPRGNWLWPAIWMLPKDSVYGSSPRSGEIDVMEYY</sequence>
<feature type="domain" description="GH16" evidence="2">
    <location>
        <begin position="99"/>
        <end position="254"/>
    </location>
</feature>
<evidence type="ECO:0000259" key="2">
    <source>
        <dbReference type="PROSITE" id="PS51762"/>
    </source>
</evidence>
<dbReference type="OrthoDB" id="6150352at2759"/>
<feature type="non-terminal residue" evidence="3">
    <location>
        <position position="254"/>
    </location>
</feature>
<dbReference type="PROSITE" id="PS51762">
    <property type="entry name" value="GH16_2"/>
    <property type="match status" value="1"/>
</dbReference>
<reference evidence="3" key="1">
    <citation type="submission" date="2021-04" db="EMBL/GenBank/DDBJ databases">
        <authorList>
            <consortium name="Molecular Ecology Group"/>
        </authorList>
    </citation>
    <scope>NUCLEOTIDE SEQUENCE</scope>
</reference>
<dbReference type="InterPro" id="IPR013320">
    <property type="entry name" value="ConA-like_dom_sf"/>
</dbReference>
<name>A0A8S3ZNJ3_9EUPU</name>
<dbReference type="GO" id="GO:0005975">
    <property type="term" value="P:carbohydrate metabolic process"/>
    <property type="evidence" value="ECO:0007669"/>
    <property type="project" value="InterPro"/>
</dbReference>
<dbReference type="SUPFAM" id="SSF49899">
    <property type="entry name" value="Concanavalin A-like lectins/glucanases"/>
    <property type="match status" value="1"/>
</dbReference>
<dbReference type="Gene3D" id="2.60.120.200">
    <property type="match status" value="1"/>
</dbReference>
<evidence type="ECO:0000313" key="3">
    <source>
        <dbReference type="EMBL" id="CAG5128872.1"/>
    </source>
</evidence>
<dbReference type="PANTHER" id="PTHR10963">
    <property type="entry name" value="GLYCOSYL HYDROLASE-RELATED"/>
    <property type="match status" value="1"/>
</dbReference>
<comment type="similarity">
    <text evidence="1">Belongs to the glycosyl hydrolase 16 family.</text>
</comment>
<dbReference type="EMBL" id="CAJHNH020003246">
    <property type="protein sequence ID" value="CAG5128872.1"/>
    <property type="molecule type" value="Genomic_DNA"/>
</dbReference>
<dbReference type="Proteomes" id="UP000678393">
    <property type="component" value="Unassembled WGS sequence"/>
</dbReference>
<proteinExistence type="inferred from homology"/>
<dbReference type="PANTHER" id="PTHR10963:SF55">
    <property type="entry name" value="GLYCOSIDE HYDROLASE FAMILY 16 PROTEIN"/>
    <property type="match status" value="1"/>
</dbReference>
<accession>A0A8S3ZNJ3</accession>
<dbReference type="GO" id="GO:0004553">
    <property type="term" value="F:hydrolase activity, hydrolyzing O-glycosyl compounds"/>
    <property type="evidence" value="ECO:0007669"/>
    <property type="project" value="InterPro"/>
</dbReference>
<protein>
    <recommendedName>
        <fullName evidence="2">GH16 domain-containing protein</fullName>
    </recommendedName>
</protein>
<feature type="non-terminal residue" evidence="3">
    <location>
        <position position="1"/>
    </location>
</feature>
<dbReference type="AlphaFoldDB" id="A0A8S3ZNJ3"/>